<evidence type="ECO:0000313" key="3">
    <source>
        <dbReference type="EMBL" id="MBW0144067.1"/>
    </source>
</evidence>
<evidence type="ECO:0000313" key="4">
    <source>
        <dbReference type="Proteomes" id="UP000698028"/>
    </source>
</evidence>
<accession>A0ABS6V4E8</accession>
<keyword evidence="2" id="KW-0732">Signal</keyword>
<reference evidence="3 4" key="1">
    <citation type="submission" date="2021-07" db="EMBL/GenBank/DDBJ databases">
        <title>The draft genome sequence of Sphingomicrobium sp. B8.</title>
        <authorList>
            <person name="Mu L."/>
        </authorList>
    </citation>
    <scope>NUCLEOTIDE SEQUENCE [LARGE SCALE GENOMIC DNA]</scope>
    <source>
        <strain evidence="3 4">B8</strain>
    </source>
</reference>
<name>A0ABS6V4E8_9SPHN</name>
<feature type="signal peptide" evidence="2">
    <location>
        <begin position="1"/>
        <end position="21"/>
    </location>
</feature>
<evidence type="ECO:0000256" key="1">
    <source>
        <dbReference type="PROSITE-ProRule" id="PRU00339"/>
    </source>
</evidence>
<dbReference type="EMBL" id="JAHVAH010000001">
    <property type="protein sequence ID" value="MBW0144067.1"/>
    <property type="molecule type" value="Genomic_DNA"/>
</dbReference>
<sequence>MRRRAPALLFLSLVSASPAAAQDDARSAQTQLDEAAYALSEGRTVQARAMLAEAVRLGASGEPVDRLLADLSFADGRYTQALARATALLRQHPDDIVLLERAGLAALSLGKDDQASAFLARAARLGSQRWRTYNGLGVLADRRADWAAADAAYAQAEALVTPQATLFNNRGWSMLLQGRWEEALGPLTQAFAMEPQNPLYSANLALASMALDNDLPRREDGEGDAQFAARLNDAGVVAAAQGMQRKAIAAFTRAIEARSQYYERAATNLARIEGDK</sequence>
<dbReference type="Proteomes" id="UP000698028">
    <property type="component" value="Unassembled WGS sequence"/>
</dbReference>
<dbReference type="InterPro" id="IPR019734">
    <property type="entry name" value="TPR_rpt"/>
</dbReference>
<comment type="caution">
    <text evidence="3">The sequence shown here is derived from an EMBL/GenBank/DDBJ whole genome shotgun (WGS) entry which is preliminary data.</text>
</comment>
<evidence type="ECO:0000256" key="2">
    <source>
        <dbReference type="SAM" id="SignalP"/>
    </source>
</evidence>
<dbReference type="RefSeq" id="WP_218632096.1">
    <property type="nucleotide sequence ID" value="NZ_JAHVAH010000001.1"/>
</dbReference>
<protein>
    <recommendedName>
        <fullName evidence="5">Tetratricopeptide repeat protein</fullName>
    </recommendedName>
</protein>
<feature type="chain" id="PRO_5047369670" description="Tetratricopeptide repeat protein" evidence="2">
    <location>
        <begin position="22"/>
        <end position="276"/>
    </location>
</feature>
<proteinExistence type="predicted"/>
<dbReference type="PROSITE" id="PS50005">
    <property type="entry name" value="TPR"/>
    <property type="match status" value="1"/>
</dbReference>
<keyword evidence="4" id="KW-1185">Reference proteome</keyword>
<keyword evidence="1" id="KW-0802">TPR repeat</keyword>
<gene>
    <name evidence="3" type="ORF">KTQ36_01995</name>
</gene>
<organism evidence="3 4">
    <name type="scientific">Sphingomicrobium clamense</name>
    <dbReference type="NCBI Taxonomy" id="2851013"/>
    <lineage>
        <taxon>Bacteria</taxon>
        <taxon>Pseudomonadati</taxon>
        <taxon>Pseudomonadota</taxon>
        <taxon>Alphaproteobacteria</taxon>
        <taxon>Sphingomonadales</taxon>
        <taxon>Sphingomonadaceae</taxon>
        <taxon>Sphingomicrobium</taxon>
    </lineage>
</organism>
<feature type="repeat" description="TPR" evidence="1">
    <location>
        <begin position="164"/>
        <end position="197"/>
    </location>
</feature>
<evidence type="ECO:0008006" key="5">
    <source>
        <dbReference type="Google" id="ProtNLM"/>
    </source>
</evidence>
<dbReference type="SMART" id="SM00028">
    <property type="entry name" value="TPR"/>
    <property type="match status" value="4"/>
</dbReference>